<dbReference type="SUPFAM" id="SSF47473">
    <property type="entry name" value="EF-hand"/>
    <property type="match status" value="1"/>
</dbReference>
<protein>
    <recommendedName>
        <fullName evidence="2">EF-hand domain-containing protein</fullName>
    </recommendedName>
</protein>
<keyword evidence="1" id="KW-0472">Membrane</keyword>
<feature type="transmembrane region" description="Helical" evidence="1">
    <location>
        <begin position="20"/>
        <end position="36"/>
    </location>
</feature>
<evidence type="ECO:0000259" key="2">
    <source>
        <dbReference type="PROSITE" id="PS50222"/>
    </source>
</evidence>
<dbReference type="EMBL" id="MN738863">
    <property type="protein sequence ID" value="QHT28627.1"/>
    <property type="molecule type" value="Genomic_DNA"/>
</dbReference>
<dbReference type="InterPro" id="IPR011992">
    <property type="entry name" value="EF-hand-dom_pair"/>
</dbReference>
<evidence type="ECO:0000256" key="1">
    <source>
        <dbReference type="SAM" id="Phobius"/>
    </source>
</evidence>
<feature type="transmembrane region" description="Helical" evidence="1">
    <location>
        <begin position="56"/>
        <end position="87"/>
    </location>
</feature>
<accession>A0A6C0EHT8</accession>
<dbReference type="PROSITE" id="PS50222">
    <property type="entry name" value="EF_HAND_2"/>
    <property type="match status" value="1"/>
</dbReference>
<proteinExistence type="predicted"/>
<dbReference type="AlphaFoldDB" id="A0A6C0EHT8"/>
<keyword evidence="1" id="KW-1133">Transmembrane helix</keyword>
<evidence type="ECO:0000313" key="3">
    <source>
        <dbReference type="EMBL" id="QHT28627.1"/>
    </source>
</evidence>
<keyword evidence="1" id="KW-0812">Transmembrane</keyword>
<sequence>MDNSNYNLNGFIDSFNNNKYVYGFLMVLLNVGARYIEMDLVKSHKDFLSSKMLRRFLIFTIAFIGTRDLVTSLIITSTFIIFVLNLFNLDSEYCVLPKSFKELDINNDGVISPEEIEKAYIILKKSGKLV</sequence>
<organism evidence="3">
    <name type="scientific">viral metagenome</name>
    <dbReference type="NCBI Taxonomy" id="1070528"/>
    <lineage>
        <taxon>unclassified sequences</taxon>
        <taxon>metagenomes</taxon>
        <taxon>organismal metagenomes</taxon>
    </lineage>
</organism>
<reference evidence="3" key="1">
    <citation type="journal article" date="2020" name="Nature">
        <title>Giant virus diversity and host interactions through global metagenomics.</title>
        <authorList>
            <person name="Schulz F."/>
            <person name="Roux S."/>
            <person name="Paez-Espino D."/>
            <person name="Jungbluth S."/>
            <person name="Walsh D.A."/>
            <person name="Denef V.J."/>
            <person name="McMahon K.D."/>
            <person name="Konstantinidis K.T."/>
            <person name="Eloe-Fadrosh E.A."/>
            <person name="Kyrpides N.C."/>
            <person name="Woyke T."/>
        </authorList>
    </citation>
    <scope>NUCLEOTIDE SEQUENCE</scope>
    <source>
        <strain evidence="3">GVMAG-M-3300001351-8</strain>
    </source>
</reference>
<name>A0A6C0EHT8_9ZZZZ</name>
<dbReference type="InterPro" id="IPR018247">
    <property type="entry name" value="EF_Hand_1_Ca_BS"/>
</dbReference>
<feature type="domain" description="EF-hand" evidence="2">
    <location>
        <begin position="98"/>
        <end position="126"/>
    </location>
</feature>
<dbReference type="GO" id="GO:0005509">
    <property type="term" value="F:calcium ion binding"/>
    <property type="evidence" value="ECO:0007669"/>
    <property type="project" value="InterPro"/>
</dbReference>
<dbReference type="InterPro" id="IPR002048">
    <property type="entry name" value="EF_hand_dom"/>
</dbReference>
<dbReference type="PROSITE" id="PS00018">
    <property type="entry name" value="EF_HAND_1"/>
    <property type="match status" value="1"/>
</dbReference>